<proteinExistence type="predicted"/>
<organism evidence="1">
    <name type="scientific">freshwater metagenome</name>
    <dbReference type="NCBI Taxonomy" id="449393"/>
    <lineage>
        <taxon>unclassified sequences</taxon>
        <taxon>metagenomes</taxon>
        <taxon>ecological metagenomes</taxon>
    </lineage>
</organism>
<protein>
    <submittedName>
        <fullName evidence="1">Unannotated protein</fullName>
    </submittedName>
</protein>
<dbReference type="EMBL" id="CAFBNC010000152">
    <property type="protein sequence ID" value="CAB4954369.1"/>
    <property type="molecule type" value="Genomic_DNA"/>
</dbReference>
<gene>
    <name evidence="1" type="ORF">UFOPK3733_02064</name>
</gene>
<evidence type="ECO:0000313" key="1">
    <source>
        <dbReference type="EMBL" id="CAB4954369.1"/>
    </source>
</evidence>
<sequence length="58" mass="5859">MVALARAGWESTDGATAADIAGVCDASAPAGATNGTIRTMVRNATNDAANDRLPVRSR</sequence>
<accession>A0A6J7KIT5</accession>
<dbReference type="AlphaFoldDB" id="A0A6J7KIT5"/>
<name>A0A6J7KIT5_9ZZZZ</name>
<reference evidence="1" key="1">
    <citation type="submission" date="2020-05" db="EMBL/GenBank/DDBJ databases">
        <authorList>
            <person name="Chiriac C."/>
            <person name="Salcher M."/>
            <person name="Ghai R."/>
            <person name="Kavagutti S V."/>
        </authorList>
    </citation>
    <scope>NUCLEOTIDE SEQUENCE</scope>
</reference>